<dbReference type="EMBL" id="PUJX01000049">
    <property type="protein sequence ID" value="TDB43213.1"/>
    <property type="molecule type" value="Genomic_DNA"/>
</dbReference>
<feature type="transmembrane region" description="Helical" evidence="2">
    <location>
        <begin position="73"/>
        <end position="94"/>
    </location>
</feature>
<keyword evidence="2" id="KW-0812">Transmembrane</keyword>
<keyword evidence="2" id="KW-0472">Membrane</keyword>
<evidence type="ECO:0000256" key="2">
    <source>
        <dbReference type="SAM" id="Phobius"/>
    </source>
</evidence>
<dbReference type="AlphaFoldDB" id="A0A4R4IR78"/>
<keyword evidence="1" id="KW-0175">Coiled coil</keyword>
<protein>
    <recommendedName>
        <fullName evidence="5">Hemolysin XhlA</fullName>
    </recommendedName>
</protein>
<evidence type="ECO:0000256" key="1">
    <source>
        <dbReference type="SAM" id="Coils"/>
    </source>
</evidence>
<keyword evidence="2" id="KW-1133">Transmembrane helix</keyword>
<reference evidence="3 4" key="1">
    <citation type="journal article" date="2019" name="Int. J. Syst. Evol. Microbiol.">
        <title>Photorhabdus khanii subsp. guanajuatensis subsp. nov., isolated from Heterorhabditis atacamensis, and Photorhabdus luminescens subsp. mexicana subsp. nov., isolated from Heterorhabditis mexicana entomopathogenic nematodes.</title>
        <authorList>
            <person name="Machado R.A.R."/>
            <person name="Bruno P."/>
            <person name="Arce C.C.M."/>
            <person name="Liechti N."/>
            <person name="Kohler A."/>
            <person name="Bernal J."/>
            <person name="Bruggmann R."/>
            <person name="Turlings T.C.J."/>
        </authorList>
    </citation>
    <scope>NUCLEOTIDE SEQUENCE [LARGE SCALE GENOMIC DNA]</scope>
    <source>
        <strain evidence="3 4">MEX47-22</strain>
    </source>
</reference>
<comment type="caution">
    <text evidence="3">The sequence shown here is derived from an EMBL/GenBank/DDBJ whole genome shotgun (WGS) entry which is preliminary data.</text>
</comment>
<feature type="coiled-coil region" evidence="1">
    <location>
        <begin position="32"/>
        <end position="59"/>
    </location>
</feature>
<organism evidence="3 4">
    <name type="scientific">Photorhabdus luminescens subsp. mexicana</name>
    <dbReference type="NCBI Taxonomy" id="2100167"/>
    <lineage>
        <taxon>Bacteria</taxon>
        <taxon>Pseudomonadati</taxon>
        <taxon>Pseudomonadota</taxon>
        <taxon>Gammaproteobacteria</taxon>
        <taxon>Enterobacterales</taxon>
        <taxon>Morganellaceae</taxon>
        <taxon>Photorhabdus</taxon>
    </lineage>
</organism>
<dbReference type="Proteomes" id="UP000295550">
    <property type="component" value="Unassembled WGS sequence"/>
</dbReference>
<evidence type="ECO:0008006" key="5">
    <source>
        <dbReference type="Google" id="ProtNLM"/>
    </source>
</evidence>
<sequence length="99" mass="10873">MLIIRKESNVVYTNRWNALSRKNAGYDGGGGGDDMLERIKKLEDDVSALKTDVAVIKSNYATKADVVSSANKIILWVVGAVVFSQFLPAIPKLIEVFTK</sequence>
<gene>
    <name evidence="3" type="ORF">C5468_24240</name>
</gene>
<proteinExistence type="predicted"/>
<name>A0A4R4IR78_PHOLU</name>
<evidence type="ECO:0000313" key="3">
    <source>
        <dbReference type="EMBL" id="TDB43213.1"/>
    </source>
</evidence>
<evidence type="ECO:0000313" key="4">
    <source>
        <dbReference type="Proteomes" id="UP000295550"/>
    </source>
</evidence>
<accession>A0A4R4IR78</accession>